<dbReference type="SUPFAM" id="SSF52540">
    <property type="entry name" value="P-loop containing nucleoside triphosphate hydrolases"/>
    <property type="match status" value="1"/>
</dbReference>
<protein>
    <recommendedName>
        <fullName evidence="2">Dynamin N-terminal domain-containing protein</fullName>
    </recommendedName>
</protein>
<feature type="domain" description="Dynamin N-terminal" evidence="2">
    <location>
        <begin position="60"/>
        <end position="273"/>
    </location>
</feature>
<sequence>MSDTHLSKHLKQYTRWRENLLLNIDRYHTWLSDEEISDWQIDVRLQHLKERLSEDKLNLAFVAEFSRGKSELINAIFFADYKRRLLPSTAGRTTMCPTELLYDPDRPPSIQLLPISTRSTPTTIAEYKRYPDEWVTLPLDTDSAEAMSEALGKVSETEQVSQVDAAQYGLYFPDEADAPPHPDEWVEIPRWRHAVINFPHPLLKQGLVILDTPGLNAIGTEPELTLNLLPNAHAIIFMLAADTGVTKSDIDIWRNHISTMQNTHRGHLVVLNKIDGLWDELKTAEEIAAEIDKQVSSTAGMLGLQANQIYPVSAQKALLAKISSDDDLLIKSGLPQLEAALSEQLIPSKLDIVRDNTTSEISDLISNTHELLNARIKGVNEQLTELTGLRGKNEEVVQHMMTKIEEEKFKFERGLQQFYALRSVFSNQSNQLFSHLGMERIKQEVRQTRVAMEKSKFSTGLQHAMNSFFSEAKQNFVQASEAIAEITLMMTAMYTKFQQEHGLTETTPPVYSTFKYTKEMKRLEQTYNQHFNTLYNLLTQEQYTLTTKFFETMASRVIALYEVANREADSWLKAVMSPMETQVREHQMQLRRRLESVKRIHQATDTLEDRIAELQEIKNNINKQINELTLIKNEIEQALRPEMSLARAA</sequence>
<gene>
    <name evidence="3" type="ORF">CARN7_2609</name>
</gene>
<dbReference type="InterPro" id="IPR051943">
    <property type="entry name" value="TRAFAC_Dynamin-like_GTPase"/>
</dbReference>
<proteinExistence type="predicted"/>
<evidence type="ECO:0000259" key="2">
    <source>
        <dbReference type="Pfam" id="PF00350"/>
    </source>
</evidence>
<feature type="coiled-coil region" evidence="1">
    <location>
        <begin position="597"/>
        <end position="638"/>
    </location>
</feature>
<dbReference type="Gene3D" id="3.40.50.300">
    <property type="entry name" value="P-loop containing nucleotide triphosphate hydrolases"/>
    <property type="match status" value="1"/>
</dbReference>
<dbReference type="Pfam" id="PF00350">
    <property type="entry name" value="Dynamin_N"/>
    <property type="match status" value="1"/>
</dbReference>
<dbReference type="InterPro" id="IPR027417">
    <property type="entry name" value="P-loop_NTPase"/>
</dbReference>
<organism evidence="3">
    <name type="scientific">mine drainage metagenome</name>
    <dbReference type="NCBI Taxonomy" id="410659"/>
    <lineage>
        <taxon>unclassified sequences</taxon>
        <taxon>metagenomes</taxon>
        <taxon>ecological metagenomes</taxon>
    </lineage>
</organism>
<evidence type="ECO:0000313" key="3">
    <source>
        <dbReference type="EMBL" id="CBI11762.1"/>
    </source>
</evidence>
<dbReference type="PANTHER" id="PTHR43681:SF1">
    <property type="entry name" value="SARCALUMENIN"/>
    <property type="match status" value="1"/>
</dbReference>
<dbReference type="EMBL" id="CABR01000166">
    <property type="protein sequence ID" value="CBI11762.1"/>
    <property type="molecule type" value="Genomic_DNA"/>
</dbReference>
<accession>E6QWY8</accession>
<name>E6QWY8_9ZZZZ</name>
<dbReference type="InterPro" id="IPR045063">
    <property type="entry name" value="Dynamin_N"/>
</dbReference>
<evidence type="ECO:0000256" key="1">
    <source>
        <dbReference type="SAM" id="Coils"/>
    </source>
</evidence>
<dbReference type="PANTHER" id="PTHR43681">
    <property type="entry name" value="TRANSMEMBRANE GTPASE FZO"/>
    <property type="match status" value="1"/>
</dbReference>
<keyword evidence="1" id="KW-0175">Coiled coil</keyword>
<reference evidence="3" key="1">
    <citation type="submission" date="2009-10" db="EMBL/GenBank/DDBJ databases">
        <title>Diversity of trophic interactions inside an arsenic-rich microbial ecosystem.</title>
        <authorList>
            <person name="Bertin P.N."/>
            <person name="Heinrich-Salmeron A."/>
            <person name="Pelletier E."/>
            <person name="Goulhen-Chollet F."/>
            <person name="Arsene-Ploetze F."/>
            <person name="Gallien S."/>
            <person name="Calteau A."/>
            <person name="Vallenet D."/>
            <person name="Casiot C."/>
            <person name="Chane-Woon-Ming B."/>
            <person name="Giloteaux L."/>
            <person name="Barakat M."/>
            <person name="Bonnefoy V."/>
            <person name="Bruneel O."/>
            <person name="Chandler M."/>
            <person name="Cleiss J."/>
            <person name="Duran R."/>
            <person name="Elbaz-Poulichet F."/>
            <person name="Fonknechten N."/>
            <person name="Lauga B."/>
            <person name="Mornico D."/>
            <person name="Ortet P."/>
            <person name="Schaeffer C."/>
            <person name="Siguier P."/>
            <person name="Alexander Thil Smith A."/>
            <person name="Van Dorsselaer A."/>
            <person name="Weissenbach J."/>
            <person name="Medigue C."/>
            <person name="Le Paslier D."/>
        </authorList>
    </citation>
    <scope>NUCLEOTIDE SEQUENCE</scope>
</reference>
<dbReference type="AlphaFoldDB" id="E6QWY8"/>
<comment type="caution">
    <text evidence="3">The sequence shown here is derived from an EMBL/GenBank/DDBJ whole genome shotgun (WGS) entry which is preliminary data.</text>
</comment>